<evidence type="ECO:0000256" key="3">
    <source>
        <dbReference type="ARBA" id="ARBA00026138"/>
    </source>
</evidence>
<evidence type="ECO:0000256" key="2">
    <source>
        <dbReference type="ARBA" id="ARBA00025796"/>
    </source>
</evidence>
<dbReference type="EMBL" id="JASCZI010211598">
    <property type="protein sequence ID" value="MED6194934.1"/>
    <property type="molecule type" value="Genomic_DNA"/>
</dbReference>
<dbReference type="Proteomes" id="UP001341840">
    <property type="component" value="Unassembled WGS sequence"/>
</dbReference>
<keyword evidence="6" id="KW-1185">Reference proteome</keyword>
<dbReference type="InterPro" id="IPR044989">
    <property type="entry name" value="TAC1"/>
</dbReference>
<evidence type="ECO:0000313" key="6">
    <source>
        <dbReference type="Proteomes" id="UP001341840"/>
    </source>
</evidence>
<feature type="compositionally biased region" description="Basic and acidic residues" evidence="4">
    <location>
        <begin position="82"/>
        <end position="106"/>
    </location>
</feature>
<name>A0ABU6XCL5_9FABA</name>
<sequence length="115" mass="13130">MMMRGERITLADLFLADSEVKKKMMGPTKILVESNDGDEKSNLKGKHGKSFAKKLIPIVKDNPQPMKDIKKLMKKMLKRKIHPDFDAKNHKPENKENGDHTKKNEGKASIYCIPI</sequence>
<feature type="region of interest" description="Disordered" evidence="4">
    <location>
        <begin position="82"/>
        <end position="115"/>
    </location>
</feature>
<reference evidence="5 6" key="1">
    <citation type="journal article" date="2023" name="Plants (Basel)">
        <title>Bridging the Gap: Combining Genomics and Transcriptomics Approaches to Understand Stylosanthes scabra, an Orphan Legume from the Brazilian Caatinga.</title>
        <authorList>
            <person name="Ferreira-Neto J.R.C."/>
            <person name="da Silva M.D."/>
            <person name="Binneck E."/>
            <person name="de Melo N.F."/>
            <person name="da Silva R.H."/>
            <person name="de Melo A.L.T.M."/>
            <person name="Pandolfi V."/>
            <person name="Bustamante F.O."/>
            <person name="Brasileiro-Vidal A.C."/>
            <person name="Benko-Iseppon A.M."/>
        </authorList>
    </citation>
    <scope>NUCLEOTIDE SEQUENCE [LARGE SCALE GENOMIC DNA]</scope>
    <source>
        <tissue evidence="5">Leaves</tissue>
    </source>
</reference>
<accession>A0ABU6XCL5</accession>
<evidence type="ECO:0000256" key="4">
    <source>
        <dbReference type="SAM" id="MobiDB-lite"/>
    </source>
</evidence>
<protein>
    <recommendedName>
        <fullName evidence="3">Protein TILLER ANGLE CONTROL 1</fullName>
    </recommendedName>
</protein>
<proteinExistence type="inferred from homology"/>
<comment type="similarity">
    <text evidence="2">Belongs to the TAC family.</text>
</comment>
<keyword evidence="1" id="KW-0341">Growth regulation</keyword>
<dbReference type="PANTHER" id="PTHR38366:SF1">
    <property type="entry name" value="PROTEIN TILLER ANGLE CONTROL 1"/>
    <property type="match status" value="1"/>
</dbReference>
<evidence type="ECO:0000313" key="5">
    <source>
        <dbReference type="EMBL" id="MED6194934.1"/>
    </source>
</evidence>
<organism evidence="5 6">
    <name type="scientific">Stylosanthes scabra</name>
    <dbReference type="NCBI Taxonomy" id="79078"/>
    <lineage>
        <taxon>Eukaryota</taxon>
        <taxon>Viridiplantae</taxon>
        <taxon>Streptophyta</taxon>
        <taxon>Embryophyta</taxon>
        <taxon>Tracheophyta</taxon>
        <taxon>Spermatophyta</taxon>
        <taxon>Magnoliopsida</taxon>
        <taxon>eudicotyledons</taxon>
        <taxon>Gunneridae</taxon>
        <taxon>Pentapetalae</taxon>
        <taxon>rosids</taxon>
        <taxon>fabids</taxon>
        <taxon>Fabales</taxon>
        <taxon>Fabaceae</taxon>
        <taxon>Papilionoideae</taxon>
        <taxon>50 kb inversion clade</taxon>
        <taxon>dalbergioids sensu lato</taxon>
        <taxon>Dalbergieae</taxon>
        <taxon>Pterocarpus clade</taxon>
        <taxon>Stylosanthes</taxon>
    </lineage>
</organism>
<evidence type="ECO:0000256" key="1">
    <source>
        <dbReference type="ARBA" id="ARBA00022604"/>
    </source>
</evidence>
<dbReference type="PANTHER" id="PTHR38366">
    <property type="entry name" value="NAD-DEPENDENT PROTEIN DEACETYLASE HST1-LIKE PROTEIN"/>
    <property type="match status" value="1"/>
</dbReference>
<gene>
    <name evidence="5" type="ORF">PIB30_033250</name>
</gene>
<comment type="caution">
    <text evidence="5">The sequence shown here is derived from an EMBL/GenBank/DDBJ whole genome shotgun (WGS) entry which is preliminary data.</text>
</comment>